<keyword evidence="3" id="KW-1185">Reference proteome</keyword>
<reference evidence="2 3" key="1">
    <citation type="submission" date="2020-01" db="EMBL/GenBank/DDBJ databases">
        <authorList>
            <person name="Kim M.K."/>
        </authorList>
    </citation>
    <scope>NUCLEOTIDE SEQUENCE [LARGE SCALE GENOMIC DNA]</scope>
    <source>
        <strain evidence="2 3">172606-1</strain>
    </source>
</reference>
<evidence type="ECO:0000256" key="1">
    <source>
        <dbReference type="SAM" id="Phobius"/>
    </source>
</evidence>
<feature type="transmembrane region" description="Helical" evidence="1">
    <location>
        <begin position="21"/>
        <end position="41"/>
    </location>
</feature>
<dbReference type="KEGG" id="rhoz:GXP67_32515"/>
<accession>A0A6C0GSE7</accession>
<evidence type="ECO:0000313" key="2">
    <source>
        <dbReference type="EMBL" id="QHT71041.1"/>
    </source>
</evidence>
<protein>
    <submittedName>
        <fullName evidence="2">Uncharacterized protein</fullName>
    </submittedName>
</protein>
<sequence>MIRTSKWPEKLFWFSESVGFFKANFFTIFGLGLVAAIGRAVQMKAFGPISPSSNVILEIVIESARVLIFLYALGLSNVRSGFTKLIRIFSSSDSRKKSWYTAFQKLKNQWLSLLTNMTVFLLSAWVINFLIDYAAYQTCLYATLKSNQIISDQASVWAFILFFKNISVIPFTLVFNALFLLWITNKLTIGKQES</sequence>
<gene>
    <name evidence="2" type="ORF">GXP67_32515</name>
</gene>
<proteinExistence type="predicted"/>
<keyword evidence="1" id="KW-0472">Membrane</keyword>
<keyword evidence="1" id="KW-1133">Transmembrane helix</keyword>
<keyword evidence="1" id="KW-0812">Transmembrane</keyword>
<dbReference type="Proteomes" id="UP000480178">
    <property type="component" value="Chromosome"/>
</dbReference>
<name>A0A6C0GSE7_9BACT</name>
<dbReference type="RefSeq" id="WP_162446984.1">
    <property type="nucleotide sequence ID" value="NZ_CP048222.1"/>
</dbReference>
<evidence type="ECO:0000313" key="3">
    <source>
        <dbReference type="Proteomes" id="UP000480178"/>
    </source>
</evidence>
<dbReference type="AlphaFoldDB" id="A0A6C0GSE7"/>
<feature type="transmembrane region" description="Helical" evidence="1">
    <location>
        <begin position="156"/>
        <end position="183"/>
    </location>
</feature>
<dbReference type="EMBL" id="CP048222">
    <property type="protein sequence ID" value="QHT71041.1"/>
    <property type="molecule type" value="Genomic_DNA"/>
</dbReference>
<feature type="transmembrane region" description="Helical" evidence="1">
    <location>
        <begin position="110"/>
        <end position="136"/>
    </location>
</feature>
<organism evidence="2 3">
    <name type="scientific">Rhodocytophaga rosea</name>
    <dbReference type="NCBI Taxonomy" id="2704465"/>
    <lineage>
        <taxon>Bacteria</taxon>
        <taxon>Pseudomonadati</taxon>
        <taxon>Bacteroidota</taxon>
        <taxon>Cytophagia</taxon>
        <taxon>Cytophagales</taxon>
        <taxon>Rhodocytophagaceae</taxon>
        <taxon>Rhodocytophaga</taxon>
    </lineage>
</organism>